<evidence type="ECO:0000256" key="1">
    <source>
        <dbReference type="SAM" id="MobiDB-lite"/>
    </source>
</evidence>
<feature type="compositionally biased region" description="Acidic residues" evidence="1">
    <location>
        <begin position="581"/>
        <end position="595"/>
    </location>
</feature>
<feature type="compositionally biased region" description="Basic and acidic residues" evidence="1">
    <location>
        <begin position="806"/>
        <end position="820"/>
    </location>
</feature>
<feature type="compositionally biased region" description="Basic and acidic residues" evidence="1">
    <location>
        <begin position="887"/>
        <end position="899"/>
    </location>
</feature>
<dbReference type="InterPro" id="IPR018822">
    <property type="entry name" value="UPF0646"/>
</dbReference>
<feature type="region of interest" description="Disordered" evidence="1">
    <location>
        <begin position="471"/>
        <end position="899"/>
    </location>
</feature>
<dbReference type="Pfam" id="PF10336">
    <property type="entry name" value="DUF2420"/>
    <property type="match status" value="1"/>
</dbReference>
<accession>A0ABR3ZYX0</accession>
<organism evidence="2 3">
    <name type="scientific">Stereocaulon virgatum</name>
    <dbReference type="NCBI Taxonomy" id="373712"/>
    <lineage>
        <taxon>Eukaryota</taxon>
        <taxon>Fungi</taxon>
        <taxon>Dikarya</taxon>
        <taxon>Ascomycota</taxon>
        <taxon>Pezizomycotina</taxon>
        <taxon>Lecanoromycetes</taxon>
        <taxon>OSLEUM clade</taxon>
        <taxon>Lecanoromycetidae</taxon>
        <taxon>Lecanorales</taxon>
        <taxon>Lecanorineae</taxon>
        <taxon>Stereocaulaceae</taxon>
        <taxon>Stereocaulon</taxon>
    </lineage>
</organism>
<proteinExistence type="predicted"/>
<feature type="compositionally biased region" description="Polar residues" evidence="1">
    <location>
        <begin position="825"/>
        <end position="834"/>
    </location>
</feature>
<gene>
    <name evidence="2" type="ORF">N7G274_008626</name>
</gene>
<keyword evidence="3" id="KW-1185">Reference proteome</keyword>
<dbReference type="EMBL" id="JBEFKJ010000031">
    <property type="protein sequence ID" value="KAL2038578.1"/>
    <property type="molecule type" value="Genomic_DNA"/>
</dbReference>
<comment type="caution">
    <text evidence="2">The sequence shown here is derived from an EMBL/GenBank/DDBJ whole genome shotgun (WGS) entry which is preliminary data.</text>
</comment>
<feature type="compositionally biased region" description="Acidic residues" evidence="1">
    <location>
        <begin position="841"/>
        <end position="853"/>
    </location>
</feature>
<sequence>MTTLQMQNTSNFEPSAAEDPMELTSDMDRRFAADEDIDIDLDLTADHHQDLEDEYMGEDVNVFKDPAPANEQEMYTANDDEMADDTYAEGSVAGRSSVQDEDLEDAASTAPYFDEDTIAESYTEHTLDGHQAFSSNSEAKANQKDDLGYHEMPSTSEADSGVVLGTIPEAQTEQTAFNDATSLQTNKEVLQDSAQDREELSRVDDIIRHEDTHESIQGPSQSHEKKTNDGVISSYEYSTEVFAGEESYASETNSDQPVLEEESEIPSKEDVLARQNVTEEEQVEKISTALGEPTLQGHTYVHPVVIVYQDTEISLFPPIDQDEQHSTTYLLQDEQVAGESIKKLLGACRSILGDSITDHDELSISIDDLGLDVSEFTTDLSNITLLQLIDVHIDLHHNDGLENPPPLYMNLTTKTTFSHRFESLQNAVMEGKGFSQLRTSEVYYDEQHAEADGGLDHVGTDELQHTDVEKNLGADASVDNEGTGVRDTHQSDDSQSNAVPLADSQQTSDTATQASIPKSSIDDVGKDSDTAEAQLDSKEAEEVHRGRIPSNESVHTNEEAFSPSSPPLTSQARAQRPAESTLEDEDSIEYEEEETAPGTSTGSSTLQGDLDTNADIIYSETKDRKPSAHDGDLNNRLTVHGSTVETEEVNDDLAATAETEGQGPYDVEDGFGNPNRHEEEDEDELGEEDNDLADDYDEGWNEEAVGVHDEGQLQQDQLGSVDNANDNQDEKRTQQEDPEENDEIQEQAAQNHAEEYLGDGALSEIGSGDRLLSHSIQNEDEILRDPQAEEQTNVDDIGSSGGLPEEDSHMLRPSDDHVSPFKETNLGSLRSESNAEPPRLDDDEISYEDEDGGETIQEASNPELNTASSPGYLKRPRSLHEDDDGVEEKISDAKRVRSD</sequence>
<feature type="compositionally biased region" description="Polar residues" evidence="1">
    <location>
        <begin position="857"/>
        <end position="869"/>
    </location>
</feature>
<feature type="compositionally biased region" description="Basic and acidic residues" evidence="1">
    <location>
        <begin position="620"/>
        <end position="633"/>
    </location>
</feature>
<feature type="compositionally biased region" description="Acidic residues" evidence="1">
    <location>
        <begin position="736"/>
        <end position="745"/>
    </location>
</feature>
<name>A0ABR3ZYX0_9LECA</name>
<feature type="region of interest" description="Disordered" evidence="1">
    <location>
        <begin position="90"/>
        <end position="114"/>
    </location>
</feature>
<feature type="compositionally biased region" description="Polar residues" evidence="1">
    <location>
        <begin position="712"/>
        <end position="726"/>
    </location>
</feature>
<evidence type="ECO:0000313" key="3">
    <source>
        <dbReference type="Proteomes" id="UP001590950"/>
    </source>
</evidence>
<feature type="compositionally biased region" description="Acidic residues" evidence="1">
    <location>
        <begin position="679"/>
        <end position="701"/>
    </location>
</feature>
<feature type="compositionally biased region" description="Basic and acidic residues" evidence="1">
    <location>
        <begin position="520"/>
        <end position="545"/>
    </location>
</feature>
<feature type="region of interest" description="Disordered" evidence="1">
    <location>
        <begin position="1"/>
        <end position="25"/>
    </location>
</feature>
<feature type="compositionally biased region" description="Polar residues" evidence="1">
    <location>
        <begin position="597"/>
        <end position="607"/>
    </location>
</feature>
<dbReference type="Proteomes" id="UP001590950">
    <property type="component" value="Unassembled WGS sequence"/>
</dbReference>
<feature type="compositionally biased region" description="Polar residues" evidence="1">
    <location>
        <begin position="635"/>
        <end position="644"/>
    </location>
</feature>
<feature type="compositionally biased region" description="Polar residues" evidence="1">
    <location>
        <begin position="1"/>
        <end position="13"/>
    </location>
</feature>
<evidence type="ECO:0000313" key="2">
    <source>
        <dbReference type="EMBL" id="KAL2038578.1"/>
    </source>
</evidence>
<feature type="compositionally biased region" description="Polar residues" evidence="1">
    <location>
        <begin position="493"/>
        <end position="518"/>
    </location>
</feature>
<feature type="region of interest" description="Disordered" evidence="1">
    <location>
        <begin position="129"/>
        <end position="159"/>
    </location>
</feature>
<feature type="region of interest" description="Disordered" evidence="1">
    <location>
        <begin position="208"/>
        <end position="230"/>
    </location>
</feature>
<reference evidence="2 3" key="1">
    <citation type="submission" date="2024-09" db="EMBL/GenBank/DDBJ databases">
        <title>Rethinking Asexuality: The Enigmatic Case of Functional Sexual Genes in Lepraria (Stereocaulaceae).</title>
        <authorList>
            <person name="Doellman M."/>
            <person name="Sun Y."/>
            <person name="Barcenas-Pena A."/>
            <person name="Lumbsch H.T."/>
            <person name="Grewe F."/>
        </authorList>
    </citation>
    <scope>NUCLEOTIDE SEQUENCE [LARGE SCALE GENOMIC DNA]</scope>
    <source>
        <strain evidence="2 3">Mercado 3170</strain>
    </source>
</reference>
<feature type="region of interest" description="Disordered" evidence="1">
    <location>
        <begin position="246"/>
        <end position="275"/>
    </location>
</feature>
<protein>
    <submittedName>
        <fullName evidence="2">Uncharacterized protein</fullName>
    </submittedName>
</protein>